<evidence type="ECO:0000313" key="7">
    <source>
        <dbReference type="EMBL" id="KAK4014943.1"/>
    </source>
</evidence>
<dbReference type="SUPFAM" id="SSF51445">
    <property type="entry name" value="(Trans)glycosidases"/>
    <property type="match status" value="2"/>
</dbReference>
<keyword evidence="8" id="KW-1185">Reference proteome</keyword>
<keyword evidence="5" id="KW-1133">Transmembrane helix</keyword>
<dbReference type="SUPFAM" id="SSF54556">
    <property type="entry name" value="Chitinase insertion domain"/>
    <property type="match status" value="2"/>
</dbReference>
<feature type="domain" description="GH18" evidence="6">
    <location>
        <begin position="90"/>
        <end position="455"/>
    </location>
</feature>
<dbReference type="PANTHER" id="PTHR11177:SF360">
    <property type="entry name" value="CHITINASE 4-RELATED"/>
    <property type="match status" value="1"/>
</dbReference>
<dbReference type="Gene3D" id="3.10.50.10">
    <property type="match status" value="2"/>
</dbReference>
<keyword evidence="5" id="KW-0812">Transmembrane</keyword>
<keyword evidence="5" id="KW-0472">Membrane</keyword>
<evidence type="ECO:0000256" key="2">
    <source>
        <dbReference type="ARBA" id="ARBA00023295"/>
    </source>
</evidence>
<evidence type="ECO:0000256" key="4">
    <source>
        <dbReference type="SAM" id="MobiDB-lite"/>
    </source>
</evidence>
<reference evidence="7 8" key="1">
    <citation type="journal article" date="2023" name="Nucleic Acids Res.">
        <title>The hologenome of Daphnia magna reveals possible DNA methylation and microbiome-mediated evolution of the host genome.</title>
        <authorList>
            <person name="Chaturvedi A."/>
            <person name="Li X."/>
            <person name="Dhandapani V."/>
            <person name="Marshall H."/>
            <person name="Kissane S."/>
            <person name="Cuenca-Cambronero M."/>
            <person name="Asole G."/>
            <person name="Calvet F."/>
            <person name="Ruiz-Romero M."/>
            <person name="Marangio P."/>
            <person name="Guigo R."/>
            <person name="Rago D."/>
            <person name="Mirbahai L."/>
            <person name="Eastwood N."/>
            <person name="Colbourne J.K."/>
            <person name="Zhou J."/>
            <person name="Mallon E."/>
            <person name="Orsini L."/>
        </authorList>
    </citation>
    <scope>NUCLEOTIDE SEQUENCE [LARGE SCALE GENOMIC DNA]</scope>
    <source>
        <strain evidence="7">LRV0_1</strain>
    </source>
</reference>
<evidence type="ECO:0000259" key="6">
    <source>
        <dbReference type="PROSITE" id="PS51910"/>
    </source>
</evidence>
<protein>
    <recommendedName>
        <fullName evidence="6">GH18 domain-containing protein</fullName>
    </recommendedName>
</protein>
<evidence type="ECO:0000256" key="3">
    <source>
        <dbReference type="RuleBase" id="RU000489"/>
    </source>
</evidence>
<keyword evidence="2 3" id="KW-0326">Glycosidase</keyword>
<dbReference type="PANTHER" id="PTHR11177">
    <property type="entry name" value="CHITINASE"/>
    <property type="match status" value="1"/>
</dbReference>
<evidence type="ECO:0000313" key="8">
    <source>
        <dbReference type="Proteomes" id="UP001234178"/>
    </source>
</evidence>
<dbReference type="Proteomes" id="UP001234178">
    <property type="component" value="Unassembled WGS sequence"/>
</dbReference>
<dbReference type="Pfam" id="PF00704">
    <property type="entry name" value="Glyco_hydro_18"/>
    <property type="match status" value="2"/>
</dbReference>
<accession>A0ABQ9ZPU2</accession>
<gene>
    <name evidence="7" type="ORF">OUZ56_027455</name>
</gene>
<keyword evidence="1 3" id="KW-0378">Hydrolase</keyword>
<sequence length="923" mass="102276">MITVLHERELQKAPRYHRCWSALICCGYFNFSTASVPDPLLPRTKARNKDILVIVAIPNHQLQTSANITMKSFLALALFCCCAFPFVIGTRFVCYFPNWTFYRPDAGNFKVSNIDPFLCTDLVYSFAVLDGSTYEIKIFDSWVDIDNKGYADFVALKSRNPQLKTTIAIGGWTDSHDGTTKYSDLVASPTNRAIFVQSVVKFLQNYQFDGLDLDWEYPSGESDKAGFADLMRELRNAFGTKYLLTVAVAANSTIIDKGYDVPAMAQTADYINLMAYDMHGAWEPQTDHHAPLYKRDWETVDNNIDYIVKYWIDKGLSADMINMGIPLYGKSWTLGTSVEPDFQALSAGEGAAGPFTGLAGTLGYNEICKYVKTDGWQSVDDPDQLNGPYAVSASNPKTWVSYDDTKMAGVKSQYVLDNQLGGAMVWDISTDDFHDRCGDGANPLMTTISKTVISNGSRFICYFPNWGYYRTGDGQYVVDNINASLCTDLVYAFAVLDEKTYKIVEYDPDVDLGTQQFYAKFVDLKKQNPSLKTTIAIGGWTDSHDGSDKYSKMVASSTNRATFVTSVMEFLTKYKFDGLDIDWEYPSGPSDKEGLAELMKELRAEFGSRYLLTVAVAANQIVIDQGYNVPVMAETADYINVMAYDMHGPWELLTDHHAPLYQRDWDTDLTNNVHSVINYWIAEGLPASKIMMGIPLYGKSWTLDYTYTEDATLPAPGLGPGAPGPLTKDSSGYLGYYEICNSVKNEGWEVVVDQEFKIGPYASSPNVPKTWVGYDDPAMANVKSRYVLDNGLGGAMVWDISTDDFRNTCGEGVNPIMTNISRTVGVGVSSTTTFKPSVTSTTTATSTSVLTSTSSSGETSTAAAPKSTTKLSTWPRTTTAWTTRMTIFNTPFSPSSGDQITSHGNPFMLLIFVVLLMRVLNRL</sequence>
<dbReference type="InterPro" id="IPR001223">
    <property type="entry name" value="Glyco_hydro18_cat"/>
</dbReference>
<dbReference type="PROSITE" id="PS51910">
    <property type="entry name" value="GH18_2"/>
    <property type="match status" value="2"/>
</dbReference>
<feature type="domain" description="GH18" evidence="6">
    <location>
        <begin position="457"/>
        <end position="827"/>
    </location>
</feature>
<dbReference type="InterPro" id="IPR011583">
    <property type="entry name" value="Chitinase_II/V-like_cat"/>
</dbReference>
<dbReference type="InterPro" id="IPR001579">
    <property type="entry name" value="Glyco_hydro_18_chit_AS"/>
</dbReference>
<feature type="transmembrane region" description="Helical" evidence="5">
    <location>
        <begin position="73"/>
        <end position="93"/>
    </location>
</feature>
<dbReference type="InterPro" id="IPR017853">
    <property type="entry name" value="GH"/>
</dbReference>
<dbReference type="PROSITE" id="PS01095">
    <property type="entry name" value="GH18_1"/>
    <property type="match status" value="2"/>
</dbReference>
<dbReference type="Gene3D" id="3.20.20.80">
    <property type="entry name" value="Glycosidases"/>
    <property type="match status" value="2"/>
</dbReference>
<name>A0ABQ9ZPU2_9CRUS</name>
<feature type="region of interest" description="Disordered" evidence="4">
    <location>
        <begin position="849"/>
        <end position="869"/>
    </location>
</feature>
<comment type="caution">
    <text evidence="7">The sequence shown here is derived from an EMBL/GenBank/DDBJ whole genome shotgun (WGS) entry which is preliminary data.</text>
</comment>
<organism evidence="7 8">
    <name type="scientific">Daphnia magna</name>
    <dbReference type="NCBI Taxonomy" id="35525"/>
    <lineage>
        <taxon>Eukaryota</taxon>
        <taxon>Metazoa</taxon>
        <taxon>Ecdysozoa</taxon>
        <taxon>Arthropoda</taxon>
        <taxon>Crustacea</taxon>
        <taxon>Branchiopoda</taxon>
        <taxon>Diplostraca</taxon>
        <taxon>Cladocera</taxon>
        <taxon>Anomopoda</taxon>
        <taxon>Daphniidae</taxon>
        <taxon>Daphnia</taxon>
    </lineage>
</organism>
<dbReference type="SMART" id="SM00636">
    <property type="entry name" value="Glyco_18"/>
    <property type="match status" value="2"/>
</dbReference>
<proteinExistence type="predicted"/>
<dbReference type="InterPro" id="IPR029070">
    <property type="entry name" value="Chitinase_insertion_sf"/>
</dbReference>
<evidence type="ECO:0000256" key="5">
    <source>
        <dbReference type="SAM" id="Phobius"/>
    </source>
</evidence>
<dbReference type="EMBL" id="JAOYFB010000004">
    <property type="protein sequence ID" value="KAK4014943.1"/>
    <property type="molecule type" value="Genomic_DNA"/>
</dbReference>
<evidence type="ECO:0000256" key="1">
    <source>
        <dbReference type="ARBA" id="ARBA00022801"/>
    </source>
</evidence>
<dbReference type="InterPro" id="IPR050314">
    <property type="entry name" value="Glycosyl_Hydrlase_18"/>
</dbReference>